<comment type="function">
    <text evidence="7">Chaperone involved in the correct folding and assembly of outer membrane proteins. Recognizes specific patterns of aromatic residues and the orientation of their side chains, which are found more frequently in integral outer membrane proteins. May act in both early periplasmic and late outer membrane-associated steps of protein maturation.</text>
</comment>
<evidence type="ECO:0000313" key="9">
    <source>
        <dbReference type="EMBL" id="AVY93901.1"/>
    </source>
</evidence>
<name>A0A2S0P982_9NEIS</name>
<dbReference type="GO" id="GO:0030288">
    <property type="term" value="C:outer membrane-bounded periplasmic space"/>
    <property type="evidence" value="ECO:0007669"/>
    <property type="project" value="InterPro"/>
</dbReference>
<dbReference type="InterPro" id="IPR023058">
    <property type="entry name" value="PPIase_PpiC_CS"/>
</dbReference>
<feature type="domain" description="PpiC" evidence="8">
    <location>
        <begin position="176"/>
        <end position="277"/>
    </location>
</feature>
<evidence type="ECO:0000256" key="3">
    <source>
        <dbReference type="ARBA" id="ARBA00022764"/>
    </source>
</evidence>
<keyword evidence="5 7" id="KW-0143">Chaperone</keyword>
<dbReference type="Gene3D" id="1.10.4030.10">
    <property type="entry name" value="Porin chaperone SurA, peptide-binding domain"/>
    <property type="match status" value="1"/>
</dbReference>
<dbReference type="PANTHER" id="PTHR47637:SF1">
    <property type="entry name" value="CHAPERONE SURA"/>
    <property type="match status" value="1"/>
</dbReference>
<keyword evidence="10" id="KW-1185">Reference proteome</keyword>
<dbReference type="GO" id="GO:0043165">
    <property type="term" value="P:Gram-negative-bacterium-type cell outer membrane assembly"/>
    <property type="evidence" value="ECO:0007669"/>
    <property type="project" value="InterPro"/>
</dbReference>
<organism evidence="9 10">
    <name type="scientific">Microvirgula aerodenitrificans</name>
    <dbReference type="NCBI Taxonomy" id="57480"/>
    <lineage>
        <taxon>Bacteria</taxon>
        <taxon>Pseudomonadati</taxon>
        <taxon>Pseudomonadota</taxon>
        <taxon>Betaproteobacteria</taxon>
        <taxon>Neisseriales</taxon>
        <taxon>Aquaspirillaceae</taxon>
        <taxon>Microvirgula</taxon>
    </lineage>
</organism>
<proteinExistence type="inferred from homology"/>
<dbReference type="EMBL" id="CP028519">
    <property type="protein sequence ID" value="AVY93901.1"/>
    <property type="molecule type" value="Genomic_DNA"/>
</dbReference>
<dbReference type="GO" id="GO:0006457">
    <property type="term" value="P:protein folding"/>
    <property type="evidence" value="ECO:0007669"/>
    <property type="project" value="UniProtKB-UniRule"/>
</dbReference>
<keyword evidence="3 7" id="KW-0574">Periplasm</keyword>
<dbReference type="Gene3D" id="3.10.50.40">
    <property type="match status" value="2"/>
</dbReference>
<reference evidence="9 10" key="1">
    <citation type="submission" date="2018-04" db="EMBL/GenBank/DDBJ databases">
        <title>Denitrifier Microvirgula.</title>
        <authorList>
            <person name="Anderson E."/>
            <person name="Jang J."/>
            <person name="Ishii S."/>
        </authorList>
    </citation>
    <scope>NUCLEOTIDE SEQUENCE [LARGE SCALE GENOMIC DNA]</scope>
    <source>
        <strain evidence="9 10">BE2.4</strain>
    </source>
</reference>
<evidence type="ECO:0000256" key="1">
    <source>
        <dbReference type="ARBA" id="ARBA00022729"/>
    </source>
</evidence>
<dbReference type="EC" id="5.2.1.8" evidence="7"/>
<keyword evidence="4 7" id="KW-0697">Rotamase</keyword>
<dbReference type="PROSITE" id="PS50198">
    <property type="entry name" value="PPIC_PPIASE_2"/>
    <property type="match status" value="2"/>
</dbReference>
<evidence type="ECO:0000256" key="7">
    <source>
        <dbReference type="HAMAP-Rule" id="MF_01183"/>
    </source>
</evidence>
<sequence precursor="true">MNLRPLLRPSALILAASLLAQPALAAAEVRTADRIVAVVNKGVITQRQLSARVAEAVQQLKKQNVPLPADAVLEQQVLDRMVNEEVLLQYATNNGIRIDDNELDRVIDRLAQQNKLTTAQFRDKLKQSGTSEQAFRETLRKQVMIDRLREREVDSKVFVSDSEVDAVLKSAVNASRTEYRLAHILVSLPDQANPQDIAKKQARANEAIALLQAGKPFAQVAASFSDAGDALSGGELGWRSAARLPAPFVAAIDPLQVGQHTPILRSANGLHILKLEEKRTRGQAQMVEQTSVAHILVRTNEAVSEQDAKNRILQIRDRIQKGMPFAEAAKLYSEDGSAARGGELGWVNPGDMVPDFERAYQALKPGQLSEPVRTQFGWHLIQIAGSRQQDVGNERERNEVRQELRARKAEQAYADWMRQLRDSAYVQERLQEH</sequence>
<evidence type="ECO:0000259" key="8">
    <source>
        <dbReference type="PROSITE" id="PS50198"/>
    </source>
</evidence>
<dbReference type="InterPro" id="IPR027304">
    <property type="entry name" value="Trigger_fact/SurA_dom_sf"/>
</dbReference>
<dbReference type="PANTHER" id="PTHR47637">
    <property type="entry name" value="CHAPERONE SURA"/>
    <property type="match status" value="1"/>
</dbReference>
<keyword evidence="1 7" id="KW-0732">Signal</keyword>
<dbReference type="STRING" id="1122240.GCA_000620105_02447"/>
<evidence type="ECO:0000256" key="2">
    <source>
        <dbReference type="ARBA" id="ARBA00022737"/>
    </source>
</evidence>
<dbReference type="InterPro" id="IPR023034">
    <property type="entry name" value="PPIase_SurA"/>
</dbReference>
<evidence type="ECO:0000256" key="6">
    <source>
        <dbReference type="ARBA" id="ARBA00023235"/>
    </source>
</evidence>
<accession>A0A2S0P982</accession>
<dbReference type="InterPro" id="IPR046357">
    <property type="entry name" value="PPIase_dom_sf"/>
</dbReference>
<dbReference type="InterPro" id="IPR015391">
    <property type="entry name" value="SurA_N"/>
</dbReference>
<dbReference type="SUPFAM" id="SSF109998">
    <property type="entry name" value="Triger factor/SurA peptide-binding domain-like"/>
    <property type="match status" value="1"/>
</dbReference>
<evidence type="ECO:0000313" key="10">
    <source>
        <dbReference type="Proteomes" id="UP000244173"/>
    </source>
</evidence>
<feature type="signal peptide" evidence="7">
    <location>
        <begin position="1"/>
        <end position="25"/>
    </location>
</feature>
<dbReference type="SUPFAM" id="SSF54534">
    <property type="entry name" value="FKBP-like"/>
    <property type="match status" value="2"/>
</dbReference>
<protein>
    <recommendedName>
        <fullName evidence="7">Chaperone SurA</fullName>
    </recommendedName>
    <alternativeName>
        <fullName evidence="7">Peptidyl-prolyl cis-trans isomerase SurA</fullName>
        <shortName evidence="7">PPIase SurA</shortName>
        <ecNumber evidence="7">5.2.1.8</ecNumber>
    </alternativeName>
    <alternativeName>
        <fullName evidence="7">Rotamase SurA</fullName>
    </alternativeName>
</protein>
<comment type="subcellular location">
    <subcellularLocation>
        <location evidence="7">Periplasm</location>
    </subcellularLocation>
    <text evidence="7">Is capable of associating with the outer membrane.</text>
</comment>
<dbReference type="RefSeq" id="WP_028499470.1">
    <property type="nucleotide sequence ID" value="NZ_CP028519.1"/>
</dbReference>
<dbReference type="HAMAP" id="MF_01183">
    <property type="entry name" value="Chaperone_SurA"/>
    <property type="match status" value="1"/>
</dbReference>
<dbReference type="GO" id="GO:0003755">
    <property type="term" value="F:peptidyl-prolyl cis-trans isomerase activity"/>
    <property type="evidence" value="ECO:0007669"/>
    <property type="project" value="UniProtKB-UniRule"/>
</dbReference>
<dbReference type="OrthoDB" id="14196at2"/>
<comment type="catalytic activity">
    <reaction evidence="7">
        <text>[protein]-peptidylproline (omega=180) = [protein]-peptidylproline (omega=0)</text>
        <dbReference type="Rhea" id="RHEA:16237"/>
        <dbReference type="Rhea" id="RHEA-COMP:10747"/>
        <dbReference type="Rhea" id="RHEA-COMP:10748"/>
        <dbReference type="ChEBI" id="CHEBI:83833"/>
        <dbReference type="ChEBI" id="CHEBI:83834"/>
        <dbReference type="EC" id="5.2.1.8"/>
    </reaction>
</comment>
<dbReference type="GO" id="GO:0042277">
    <property type="term" value="F:peptide binding"/>
    <property type="evidence" value="ECO:0007669"/>
    <property type="project" value="InterPro"/>
</dbReference>
<keyword evidence="6 7" id="KW-0413">Isomerase</keyword>
<feature type="domain" description="PpiC" evidence="8">
    <location>
        <begin position="287"/>
        <end position="385"/>
    </location>
</feature>
<dbReference type="Pfam" id="PF09312">
    <property type="entry name" value="SurA_N"/>
    <property type="match status" value="1"/>
</dbReference>
<evidence type="ECO:0000256" key="5">
    <source>
        <dbReference type="ARBA" id="ARBA00023186"/>
    </source>
</evidence>
<gene>
    <name evidence="7" type="primary">surA</name>
    <name evidence="9" type="ORF">DAI18_07470</name>
</gene>
<dbReference type="KEGG" id="maer:DAI18_07470"/>
<feature type="chain" id="PRO_5015794507" description="Chaperone SurA" evidence="7">
    <location>
        <begin position="26"/>
        <end position="433"/>
    </location>
</feature>
<evidence type="ECO:0000256" key="4">
    <source>
        <dbReference type="ARBA" id="ARBA00023110"/>
    </source>
</evidence>
<dbReference type="GO" id="GO:0051082">
    <property type="term" value="F:unfolded protein binding"/>
    <property type="evidence" value="ECO:0007669"/>
    <property type="project" value="UniProtKB-UniRule"/>
</dbReference>
<dbReference type="InterPro" id="IPR050280">
    <property type="entry name" value="OMP_Chaperone_SurA"/>
</dbReference>
<dbReference type="Proteomes" id="UP000244173">
    <property type="component" value="Chromosome"/>
</dbReference>
<keyword evidence="2 7" id="KW-0677">Repeat</keyword>
<dbReference type="AlphaFoldDB" id="A0A2S0P982"/>
<comment type="domain">
    <text evidence="7">The PPIase activity resides only in the second parvulin domain. The N-terminal region and the C-terminal tail are necessary and sufficient for the chaperone activity of SurA. The PPIase activity is dispensable for SurA to function as a chaperone. The N-terminal region and the C-terminal tail are also required for porin recognition.</text>
</comment>
<dbReference type="Pfam" id="PF00639">
    <property type="entry name" value="Rotamase"/>
    <property type="match status" value="2"/>
</dbReference>
<dbReference type="PROSITE" id="PS01096">
    <property type="entry name" value="PPIC_PPIASE_1"/>
    <property type="match status" value="1"/>
</dbReference>
<dbReference type="InterPro" id="IPR000297">
    <property type="entry name" value="PPIase_PpiC"/>
</dbReference>
<dbReference type="GO" id="GO:0050821">
    <property type="term" value="P:protein stabilization"/>
    <property type="evidence" value="ECO:0007669"/>
    <property type="project" value="InterPro"/>
</dbReference>